<dbReference type="RefSeq" id="XP_062723002.1">
    <property type="nucleotide sequence ID" value="XM_062864782.1"/>
</dbReference>
<protein>
    <recommendedName>
        <fullName evidence="1">F-box domain-containing protein</fullName>
    </recommendedName>
</protein>
<reference evidence="2" key="2">
    <citation type="submission" date="2023-06" db="EMBL/GenBank/DDBJ databases">
        <authorList>
            <consortium name="Lawrence Berkeley National Laboratory"/>
            <person name="Mondo S.J."/>
            <person name="Hensen N."/>
            <person name="Bonometti L."/>
            <person name="Westerberg I."/>
            <person name="Brannstrom I.O."/>
            <person name="Guillou S."/>
            <person name="Cros-Aarteil S."/>
            <person name="Calhoun S."/>
            <person name="Haridas S."/>
            <person name="Kuo A."/>
            <person name="Pangilinan J."/>
            <person name="Riley R."/>
            <person name="Labutti K."/>
            <person name="Andreopoulos B."/>
            <person name="Lipzen A."/>
            <person name="Chen C."/>
            <person name="Yanf M."/>
            <person name="Daum C."/>
            <person name="Ng V."/>
            <person name="Clum A."/>
            <person name="Steindorff A."/>
            <person name="Ohm R."/>
            <person name="Martin F."/>
            <person name="Silar P."/>
            <person name="Natvig D."/>
            <person name="Lalanne C."/>
            <person name="Gautier V."/>
            <person name="Ament-Velasquez S.L."/>
            <person name="Kruys A."/>
            <person name="Hutchinson M.I."/>
            <person name="Powell A.J."/>
            <person name="Barry K."/>
            <person name="Miller A.N."/>
            <person name="Grigoriev I.V."/>
            <person name="Debuchy R."/>
            <person name="Gladieux P."/>
            <person name="Thoren M.H."/>
            <person name="Johannesson H."/>
        </authorList>
    </citation>
    <scope>NUCLEOTIDE SEQUENCE</scope>
    <source>
        <strain evidence="2">CBS 333.67</strain>
    </source>
</reference>
<name>A0AAJ0GW26_9PEZI</name>
<dbReference type="SUPFAM" id="SSF81383">
    <property type="entry name" value="F-box domain"/>
    <property type="match status" value="1"/>
</dbReference>
<feature type="domain" description="F-box" evidence="1">
    <location>
        <begin position="54"/>
        <end position="100"/>
    </location>
</feature>
<dbReference type="Pfam" id="PF00646">
    <property type="entry name" value="F-box"/>
    <property type="match status" value="1"/>
</dbReference>
<comment type="caution">
    <text evidence="2">The sequence shown here is derived from an EMBL/GenBank/DDBJ whole genome shotgun (WGS) entry which is preliminary data.</text>
</comment>
<evidence type="ECO:0000313" key="2">
    <source>
        <dbReference type="EMBL" id="KAK3307222.1"/>
    </source>
</evidence>
<sequence>MAIPKQEDALLRVAAYRRRDLEFSVLHSLPEVHEPVLPSIARAFATAPVSSLGALTFHRLPTEILALICLFLDVRACFRFRQVNRAARALVSGLVEYRTVVYHGLEALRAILRTRLDPHFTFRDLYQSLCSSKCQPCGAFGGFLFLPTAVRCCFKCLRNSPQLALLDFARLPTIPSLRKATFFRTPRVTPGVLRRLMPVLQTMSVYRYCTKNGPQHRRIDLVPAVVASEVLKGLGATSADLEKCHWKMRAYPYQGDGLSIRYMAATAFPFLDRVSGRVEYGVSCRGCYVAAMAHGSEQNFDCSDRVYSRKGFLDHFQSCPEAQRLWTGSCEGTVVLDGAELTTKRAPE</sequence>
<dbReference type="PROSITE" id="PS50181">
    <property type="entry name" value="FBOX"/>
    <property type="match status" value="1"/>
</dbReference>
<keyword evidence="3" id="KW-1185">Reference proteome</keyword>
<dbReference type="GeneID" id="87883611"/>
<dbReference type="CDD" id="cd09917">
    <property type="entry name" value="F-box_SF"/>
    <property type="match status" value="1"/>
</dbReference>
<evidence type="ECO:0000259" key="1">
    <source>
        <dbReference type="PROSITE" id="PS50181"/>
    </source>
</evidence>
<dbReference type="InterPro" id="IPR036047">
    <property type="entry name" value="F-box-like_dom_sf"/>
</dbReference>
<dbReference type="Proteomes" id="UP001273166">
    <property type="component" value="Unassembled WGS sequence"/>
</dbReference>
<accession>A0AAJ0GW26</accession>
<evidence type="ECO:0000313" key="3">
    <source>
        <dbReference type="Proteomes" id="UP001273166"/>
    </source>
</evidence>
<dbReference type="AlphaFoldDB" id="A0AAJ0GW26"/>
<dbReference type="EMBL" id="JAUDZG010000003">
    <property type="protein sequence ID" value="KAK3307222.1"/>
    <property type="molecule type" value="Genomic_DNA"/>
</dbReference>
<gene>
    <name evidence="2" type="ORF">B0T15DRAFT_395441</name>
</gene>
<organism evidence="2 3">
    <name type="scientific">Chaetomium strumarium</name>
    <dbReference type="NCBI Taxonomy" id="1170767"/>
    <lineage>
        <taxon>Eukaryota</taxon>
        <taxon>Fungi</taxon>
        <taxon>Dikarya</taxon>
        <taxon>Ascomycota</taxon>
        <taxon>Pezizomycotina</taxon>
        <taxon>Sordariomycetes</taxon>
        <taxon>Sordariomycetidae</taxon>
        <taxon>Sordariales</taxon>
        <taxon>Chaetomiaceae</taxon>
        <taxon>Chaetomium</taxon>
    </lineage>
</organism>
<reference evidence="2" key="1">
    <citation type="journal article" date="2023" name="Mol. Phylogenet. Evol.">
        <title>Genome-scale phylogeny and comparative genomics of the fungal order Sordariales.</title>
        <authorList>
            <person name="Hensen N."/>
            <person name="Bonometti L."/>
            <person name="Westerberg I."/>
            <person name="Brannstrom I.O."/>
            <person name="Guillou S."/>
            <person name="Cros-Aarteil S."/>
            <person name="Calhoun S."/>
            <person name="Haridas S."/>
            <person name="Kuo A."/>
            <person name="Mondo S."/>
            <person name="Pangilinan J."/>
            <person name="Riley R."/>
            <person name="LaButti K."/>
            <person name="Andreopoulos B."/>
            <person name="Lipzen A."/>
            <person name="Chen C."/>
            <person name="Yan M."/>
            <person name="Daum C."/>
            <person name="Ng V."/>
            <person name="Clum A."/>
            <person name="Steindorff A."/>
            <person name="Ohm R.A."/>
            <person name="Martin F."/>
            <person name="Silar P."/>
            <person name="Natvig D.O."/>
            <person name="Lalanne C."/>
            <person name="Gautier V."/>
            <person name="Ament-Velasquez S.L."/>
            <person name="Kruys A."/>
            <person name="Hutchinson M.I."/>
            <person name="Powell A.J."/>
            <person name="Barry K."/>
            <person name="Miller A.N."/>
            <person name="Grigoriev I.V."/>
            <person name="Debuchy R."/>
            <person name="Gladieux P."/>
            <person name="Hiltunen Thoren M."/>
            <person name="Johannesson H."/>
        </authorList>
    </citation>
    <scope>NUCLEOTIDE SEQUENCE</scope>
    <source>
        <strain evidence="2">CBS 333.67</strain>
    </source>
</reference>
<dbReference type="InterPro" id="IPR001810">
    <property type="entry name" value="F-box_dom"/>
</dbReference>
<proteinExistence type="predicted"/>